<dbReference type="InterPro" id="IPR035923">
    <property type="entry name" value="TT1751-like_sf"/>
</dbReference>
<dbReference type="RefSeq" id="WP_306068899.1">
    <property type="nucleotide sequence ID" value="NZ_CP120988.1"/>
</dbReference>
<dbReference type="SUPFAM" id="SSF103247">
    <property type="entry name" value="TT1751-like"/>
    <property type="match status" value="1"/>
</dbReference>
<organism evidence="2 3">
    <name type="scientific">Streptomyces poriferorum</name>
    <dbReference type="NCBI Taxonomy" id="2798799"/>
    <lineage>
        <taxon>Bacteria</taxon>
        <taxon>Bacillati</taxon>
        <taxon>Actinomycetota</taxon>
        <taxon>Actinomycetes</taxon>
        <taxon>Kitasatosporales</taxon>
        <taxon>Streptomycetaceae</taxon>
        <taxon>Streptomyces</taxon>
    </lineage>
</organism>
<dbReference type="PANTHER" id="PTHR38342">
    <property type="entry name" value="SLR5037 PROTEIN"/>
    <property type="match status" value="1"/>
</dbReference>
<dbReference type="Pfam" id="PF03625">
    <property type="entry name" value="DUF302"/>
    <property type="match status" value="1"/>
</dbReference>
<dbReference type="PANTHER" id="PTHR38342:SF1">
    <property type="entry name" value="SLR5037 PROTEIN"/>
    <property type="match status" value="1"/>
</dbReference>
<gene>
    <name evidence="2" type="ORF">P8A19_38465</name>
</gene>
<feature type="domain" description="DUF302" evidence="1">
    <location>
        <begin position="35"/>
        <end position="97"/>
    </location>
</feature>
<dbReference type="InterPro" id="IPR005180">
    <property type="entry name" value="DUF302"/>
</dbReference>
<proteinExistence type="predicted"/>
<accession>A0ABY9J2Q5</accession>
<dbReference type="Gene3D" id="3.30.310.70">
    <property type="entry name" value="TT1751-like domain"/>
    <property type="match status" value="1"/>
</dbReference>
<dbReference type="PIRSF" id="PIRSF021774">
    <property type="entry name" value="UCP021774"/>
    <property type="match status" value="1"/>
</dbReference>
<evidence type="ECO:0000259" key="1">
    <source>
        <dbReference type="Pfam" id="PF03625"/>
    </source>
</evidence>
<name>A0ABY9J2Q5_9ACTN</name>
<dbReference type="Proteomes" id="UP001235744">
    <property type="component" value="Chromosome"/>
</dbReference>
<keyword evidence="3" id="KW-1185">Reference proteome</keyword>
<dbReference type="CDD" id="cd14797">
    <property type="entry name" value="DUF302"/>
    <property type="match status" value="1"/>
</dbReference>
<protein>
    <submittedName>
        <fullName evidence="2">DUF302 domain-containing protein</fullName>
    </submittedName>
</protein>
<dbReference type="InterPro" id="IPR016796">
    <property type="entry name" value="UCP021774"/>
</dbReference>
<evidence type="ECO:0000313" key="3">
    <source>
        <dbReference type="Proteomes" id="UP001235744"/>
    </source>
</evidence>
<dbReference type="EMBL" id="CP120988">
    <property type="protein sequence ID" value="WLQ60956.1"/>
    <property type="molecule type" value="Genomic_DNA"/>
</dbReference>
<reference evidence="2 3" key="1">
    <citation type="submission" date="2023-03" db="EMBL/GenBank/DDBJ databases">
        <title>Isolation and description of six Streptomyces strains from soil environments, able to metabolize different microbial glucans.</title>
        <authorList>
            <person name="Widen T."/>
            <person name="Larsbrink J."/>
        </authorList>
    </citation>
    <scope>NUCLEOTIDE SEQUENCE [LARGE SCALE GENOMIC DNA]</scope>
    <source>
        <strain evidence="2 3">Alt2</strain>
    </source>
</reference>
<evidence type="ECO:0000313" key="2">
    <source>
        <dbReference type="EMBL" id="WLQ60956.1"/>
    </source>
</evidence>
<sequence>MSYDRTVTLHGTFDETVAAARKALADQGFGVLTEIDMQATLKAKLGHEMEQYLILGACNPALARQALEVDPSVGLLLPCNVVVRAAGDHVVVQAVDPATMVALTGLDAMEPVAEQATRLLDAALTVLAEERGGGHSYELE</sequence>